<dbReference type="Pfam" id="PF00069">
    <property type="entry name" value="Pkinase"/>
    <property type="match status" value="1"/>
</dbReference>
<keyword evidence="7" id="KW-0067">ATP-binding</keyword>
<dbReference type="Proteomes" id="UP000037460">
    <property type="component" value="Unassembled WGS sequence"/>
</dbReference>
<dbReference type="InterPro" id="IPR011009">
    <property type="entry name" value="Kinase-like_dom_sf"/>
</dbReference>
<dbReference type="InterPro" id="IPR000719">
    <property type="entry name" value="Prot_kinase_dom"/>
</dbReference>
<keyword evidence="5" id="KW-0547">Nucleotide-binding</keyword>
<evidence type="ECO:0000259" key="12">
    <source>
        <dbReference type="PROSITE" id="PS50011"/>
    </source>
</evidence>
<dbReference type="PANTHER" id="PTHR44899:SF3">
    <property type="entry name" value="SERINE_THREONINE-PROTEIN KINASE NEK1"/>
    <property type="match status" value="1"/>
</dbReference>
<feature type="domain" description="Protein kinase" evidence="12">
    <location>
        <begin position="184"/>
        <end position="418"/>
    </location>
</feature>
<dbReference type="PROSITE" id="PS00108">
    <property type="entry name" value="PROTEIN_KINASE_ST"/>
    <property type="match status" value="1"/>
</dbReference>
<comment type="catalytic activity">
    <reaction evidence="9">
        <text>L-seryl-[protein] + ATP = O-phospho-L-seryl-[protein] + ADP + H(+)</text>
        <dbReference type="Rhea" id="RHEA:17989"/>
        <dbReference type="Rhea" id="RHEA-COMP:9863"/>
        <dbReference type="Rhea" id="RHEA-COMP:11604"/>
        <dbReference type="ChEBI" id="CHEBI:15378"/>
        <dbReference type="ChEBI" id="CHEBI:29999"/>
        <dbReference type="ChEBI" id="CHEBI:30616"/>
        <dbReference type="ChEBI" id="CHEBI:83421"/>
        <dbReference type="ChEBI" id="CHEBI:456216"/>
        <dbReference type="EC" id="2.7.11.1"/>
    </reaction>
</comment>
<evidence type="ECO:0000256" key="9">
    <source>
        <dbReference type="ARBA" id="ARBA00048679"/>
    </source>
</evidence>
<evidence type="ECO:0000256" key="2">
    <source>
        <dbReference type="ARBA" id="ARBA00012513"/>
    </source>
</evidence>
<keyword evidence="3" id="KW-0723">Serine/threonine-protein kinase</keyword>
<dbReference type="FunFam" id="3.30.200.20:FF:000097">
    <property type="entry name" value="Probable serine/threonine-protein kinase nek1"/>
    <property type="match status" value="1"/>
</dbReference>
<dbReference type="AlphaFoldDB" id="A0A0M0JW35"/>
<evidence type="ECO:0000256" key="7">
    <source>
        <dbReference type="ARBA" id="ARBA00022840"/>
    </source>
</evidence>
<dbReference type="InterPro" id="IPR008271">
    <property type="entry name" value="Ser/Thr_kinase_AS"/>
</dbReference>
<dbReference type="GO" id="GO:0004674">
    <property type="term" value="F:protein serine/threonine kinase activity"/>
    <property type="evidence" value="ECO:0007669"/>
    <property type="project" value="UniProtKB-KW"/>
</dbReference>
<evidence type="ECO:0000256" key="11">
    <source>
        <dbReference type="SAM" id="MobiDB-lite"/>
    </source>
</evidence>
<sequence length="418" mass="46515">MPVHRLGEDLKIGSQMLVGATNVLCTLRRTVALTNIAPIVRGHAIVMPVSGVGRTAMLDDDEWLDLWRTALLAQQSAELSVGADASNLLLREGAHAAWADAPAHLHVVPRLLGDFARNDAVFDAMQTWMPPGAEASGGPPPWSLPDDAERRDRTTETMTVEAASYRALMAAEPRGSRRSGMEHYELGKRIGRGNYGTVHVAKDKRNGKWYCLKQIQMEAHSDEERRQAEEEVGILSSLNHICIVRYHEHFVHEDSLCVVMAYCEGGDLSKLIKKRSETDHKFEEHEILDWFVQLLLALDYVHSRKILHRDLKTQNIFLSKAGHVRLGDFGIAKVLDGTVGAAASTVIGTPYYMSPEVCQGQKYDYKSDVWALGCILYELCALQQAWNGSNLLGLVYKIVQEKLPPLPDVYSEPLRALA</sequence>
<accession>A0A0M0JW35</accession>
<feature type="domain" description="HIT" evidence="13">
    <location>
        <begin position="31"/>
        <end position="117"/>
    </location>
</feature>
<reference evidence="15" key="1">
    <citation type="journal article" date="2015" name="PLoS Genet.">
        <title>Genome Sequence and Transcriptome Analyses of Chrysochromulina tobin: Metabolic Tools for Enhanced Algal Fitness in the Prominent Order Prymnesiales (Haptophyceae).</title>
        <authorList>
            <person name="Hovde B.T."/>
            <person name="Deodato C.R."/>
            <person name="Hunsperger H.M."/>
            <person name="Ryken S.A."/>
            <person name="Yost W."/>
            <person name="Jha R.K."/>
            <person name="Patterson J."/>
            <person name="Monnat R.J. Jr."/>
            <person name="Barlow S.B."/>
            <person name="Starkenburg S.R."/>
            <person name="Cattolico R.A."/>
        </authorList>
    </citation>
    <scope>NUCLEOTIDE SEQUENCE</scope>
    <source>
        <strain evidence="15">CCMP291</strain>
    </source>
</reference>
<comment type="similarity">
    <text evidence="1">Belongs to the protein kinase superfamily. NEK Ser/Thr protein kinase family. NIMA subfamily.</text>
</comment>
<dbReference type="InterPro" id="IPR011146">
    <property type="entry name" value="HIT-like"/>
</dbReference>
<dbReference type="InterPro" id="IPR036265">
    <property type="entry name" value="HIT-like_sf"/>
</dbReference>
<evidence type="ECO:0000256" key="10">
    <source>
        <dbReference type="PROSITE-ProRule" id="PRU00464"/>
    </source>
</evidence>
<dbReference type="Gene3D" id="3.30.200.20">
    <property type="entry name" value="Phosphorylase Kinase, domain 1"/>
    <property type="match status" value="1"/>
</dbReference>
<dbReference type="SUPFAM" id="SSF56112">
    <property type="entry name" value="Protein kinase-like (PK-like)"/>
    <property type="match status" value="1"/>
</dbReference>
<dbReference type="EC" id="2.7.11.1" evidence="2"/>
<dbReference type="GO" id="GO:0005524">
    <property type="term" value="F:ATP binding"/>
    <property type="evidence" value="ECO:0007669"/>
    <property type="project" value="UniProtKB-KW"/>
</dbReference>
<evidence type="ECO:0000313" key="15">
    <source>
        <dbReference type="Proteomes" id="UP000037460"/>
    </source>
</evidence>
<organism evidence="14 15">
    <name type="scientific">Chrysochromulina tobinii</name>
    <dbReference type="NCBI Taxonomy" id="1460289"/>
    <lineage>
        <taxon>Eukaryota</taxon>
        <taxon>Haptista</taxon>
        <taxon>Haptophyta</taxon>
        <taxon>Prymnesiophyceae</taxon>
        <taxon>Prymnesiales</taxon>
        <taxon>Chrysochromulinaceae</taxon>
        <taxon>Chrysochromulina</taxon>
    </lineage>
</organism>
<gene>
    <name evidence="14" type="ORF">Ctob_013660</name>
</gene>
<comment type="caution">
    <text evidence="14">The sequence shown here is derived from an EMBL/GenBank/DDBJ whole genome shotgun (WGS) entry which is preliminary data.</text>
</comment>
<evidence type="ECO:0000256" key="1">
    <source>
        <dbReference type="ARBA" id="ARBA00010886"/>
    </source>
</evidence>
<evidence type="ECO:0000256" key="5">
    <source>
        <dbReference type="ARBA" id="ARBA00022741"/>
    </source>
</evidence>
<evidence type="ECO:0000256" key="6">
    <source>
        <dbReference type="ARBA" id="ARBA00022777"/>
    </source>
</evidence>
<dbReference type="Gene3D" id="3.30.428.10">
    <property type="entry name" value="HIT-like"/>
    <property type="match status" value="1"/>
</dbReference>
<proteinExistence type="inferred from homology"/>
<protein>
    <recommendedName>
        <fullName evidence="2">non-specific serine/threonine protein kinase</fullName>
        <ecNumber evidence="2">2.7.11.1</ecNumber>
    </recommendedName>
</protein>
<dbReference type="Gene3D" id="1.10.510.10">
    <property type="entry name" value="Transferase(Phosphotransferase) domain 1"/>
    <property type="match status" value="1"/>
</dbReference>
<dbReference type="OrthoDB" id="248923at2759"/>
<dbReference type="Pfam" id="PF01230">
    <property type="entry name" value="HIT"/>
    <property type="match status" value="1"/>
</dbReference>
<keyword evidence="4" id="KW-0808">Transferase</keyword>
<keyword evidence="15" id="KW-1185">Reference proteome</keyword>
<dbReference type="PROSITE" id="PS51084">
    <property type="entry name" value="HIT_2"/>
    <property type="match status" value="1"/>
</dbReference>
<comment type="caution">
    <text evidence="10">Lacks conserved residue(s) required for the propagation of feature annotation.</text>
</comment>
<name>A0A0M0JW35_9EUKA</name>
<dbReference type="PANTHER" id="PTHR44899">
    <property type="entry name" value="CAMK FAMILY PROTEIN KINASE"/>
    <property type="match status" value="1"/>
</dbReference>
<evidence type="ECO:0000256" key="3">
    <source>
        <dbReference type="ARBA" id="ARBA00022527"/>
    </source>
</evidence>
<keyword evidence="6 14" id="KW-0418">Kinase</keyword>
<dbReference type="PROSITE" id="PS50011">
    <property type="entry name" value="PROTEIN_KINASE_DOM"/>
    <property type="match status" value="1"/>
</dbReference>
<evidence type="ECO:0000259" key="13">
    <source>
        <dbReference type="PROSITE" id="PS51084"/>
    </source>
</evidence>
<feature type="region of interest" description="Disordered" evidence="11">
    <location>
        <begin position="130"/>
        <end position="149"/>
    </location>
</feature>
<evidence type="ECO:0000256" key="8">
    <source>
        <dbReference type="ARBA" id="ARBA00047899"/>
    </source>
</evidence>
<dbReference type="InterPro" id="IPR051131">
    <property type="entry name" value="NEK_Ser/Thr_kinase_NIMA"/>
</dbReference>
<dbReference type="SUPFAM" id="SSF54197">
    <property type="entry name" value="HIT-like"/>
    <property type="match status" value="1"/>
</dbReference>
<comment type="catalytic activity">
    <reaction evidence="8">
        <text>L-threonyl-[protein] + ATP = O-phospho-L-threonyl-[protein] + ADP + H(+)</text>
        <dbReference type="Rhea" id="RHEA:46608"/>
        <dbReference type="Rhea" id="RHEA-COMP:11060"/>
        <dbReference type="Rhea" id="RHEA-COMP:11605"/>
        <dbReference type="ChEBI" id="CHEBI:15378"/>
        <dbReference type="ChEBI" id="CHEBI:30013"/>
        <dbReference type="ChEBI" id="CHEBI:30616"/>
        <dbReference type="ChEBI" id="CHEBI:61977"/>
        <dbReference type="ChEBI" id="CHEBI:456216"/>
        <dbReference type="EC" id="2.7.11.1"/>
    </reaction>
</comment>
<dbReference type="EMBL" id="JWZX01002215">
    <property type="protein sequence ID" value="KOO30487.1"/>
    <property type="molecule type" value="Genomic_DNA"/>
</dbReference>
<dbReference type="SMART" id="SM00220">
    <property type="entry name" value="S_TKc"/>
    <property type="match status" value="1"/>
</dbReference>
<dbReference type="CDD" id="cd08215">
    <property type="entry name" value="STKc_Nek"/>
    <property type="match status" value="1"/>
</dbReference>
<evidence type="ECO:0000313" key="14">
    <source>
        <dbReference type="EMBL" id="KOO30487.1"/>
    </source>
</evidence>
<evidence type="ECO:0000256" key="4">
    <source>
        <dbReference type="ARBA" id="ARBA00022679"/>
    </source>
</evidence>